<feature type="region of interest" description="Disordered" evidence="1">
    <location>
        <begin position="106"/>
        <end position="143"/>
    </location>
</feature>
<dbReference type="GO" id="GO:0051301">
    <property type="term" value="P:cell division"/>
    <property type="evidence" value="ECO:0007669"/>
    <property type="project" value="TreeGrafter"/>
</dbReference>
<dbReference type="PANTHER" id="PTHR21068">
    <property type="entry name" value="SPARTIN"/>
    <property type="match status" value="1"/>
</dbReference>
<dbReference type="AlphaFoldDB" id="A0A6F9DU41"/>
<dbReference type="Pfam" id="PF06911">
    <property type="entry name" value="Senescence"/>
    <property type="match status" value="1"/>
</dbReference>
<dbReference type="GO" id="GO:0030514">
    <property type="term" value="P:negative regulation of BMP signaling pathway"/>
    <property type="evidence" value="ECO:0007669"/>
    <property type="project" value="TreeGrafter"/>
</dbReference>
<dbReference type="Gene3D" id="1.20.58.80">
    <property type="entry name" value="Phosphotransferase system, lactose/cellobiose-type IIA subunit"/>
    <property type="match status" value="1"/>
</dbReference>
<reference evidence="3" key="1">
    <citation type="submission" date="2020-04" db="EMBL/GenBank/DDBJ databases">
        <authorList>
            <person name="Neveu A P."/>
        </authorList>
    </citation>
    <scope>NUCLEOTIDE SEQUENCE</scope>
    <source>
        <tissue evidence="3">Whole embryo</tissue>
    </source>
</reference>
<dbReference type="EMBL" id="LR790668">
    <property type="protein sequence ID" value="CAB3266530.1"/>
    <property type="molecule type" value="mRNA"/>
</dbReference>
<protein>
    <submittedName>
        <fullName evidence="3">Spartin</fullName>
    </submittedName>
</protein>
<organism evidence="3">
    <name type="scientific">Phallusia mammillata</name>
    <dbReference type="NCBI Taxonomy" id="59560"/>
    <lineage>
        <taxon>Eukaryota</taxon>
        <taxon>Metazoa</taxon>
        <taxon>Chordata</taxon>
        <taxon>Tunicata</taxon>
        <taxon>Ascidiacea</taxon>
        <taxon>Phlebobranchia</taxon>
        <taxon>Ascidiidae</taxon>
        <taxon>Phallusia</taxon>
    </lineage>
</organism>
<proteinExistence type="evidence at transcript level"/>
<evidence type="ECO:0000256" key="1">
    <source>
        <dbReference type="SAM" id="MobiDB-lite"/>
    </source>
</evidence>
<name>A0A6F9DU41_9ASCI</name>
<sequence length="562" mass="59791">MQSSRPARPPPPNTRTRDEAVEQKFAKVDECYNSSMCHVTNGLVADEDGNTSAAIKHYVNALCCLEMGIGIELPRSRDRPCIAAWQRQANMAQALENVRSRLYELQQGPPEPTAPSYSEGLPEGHSSLMASSSGSPAFPSNSSAMNGLSTEDAVELLNIPNGVQLYCVFDGSTVNVAPPSYPSSLQILLFDNENSSQPGASNSSRPPAFIQVGEWVYPLIPGQSPVLKCVNGAYMFPNITATDTVQPGSVGLVISSALEPTYREMFENILENFAVLQIQDHAPDGEPVVDLSASVPCNRNQEQVGDMMEKDEETSLSQKVAYGIGKGAGWLSWGLIKGAEVTTNLIKQGAQHVQKNIKPDEKPAEVNPNLQKGLYYTNEAAKITVKVSAAMVKGLTIVAGEVAKSVAPHIKSYADSVLPSSVTEKQDESSESTMDGIINVAGAGLAGFGTVWTSLEHAGLAVAKSVSSATVSTVQLKYGAEAGEATGNAMGAGVNLCRTAFNIDNLGIKAIAKRTAKETGKEFLKGYVKEKKSTNIEGVTAGDDDMDVKTELKESKAVKLKT</sequence>
<dbReference type="InterPro" id="IPR045036">
    <property type="entry name" value="Spartin-like"/>
</dbReference>
<feature type="compositionally biased region" description="Low complexity" evidence="1">
    <location>
        <begin position="126"/>
        <end position="143"/>
    </location>
</feature>
<dbReference type="GO" id="GO:0005886">
    <property type="term" value="C:plasma membrane"/>
    <property type="evidence" value="ECO:0007669"/>
    <property type="project" value="TreeGrafter"/>
</dbReference>
<feature type="domain" description="Senescence" evidence="2">
    <location>
        <begin position="323"/>
        <end position="517"/>
    </location>
</feature>
<gene>
    <name evidence="3" type="primary">Spg20</name>
</gene>
<dbReference type="PANTHER" id="PTHR21068:SF43">
    <property type="entry name" value="SPARTIN"/>
    <property type="match status" value="1"/>
</dbReference>
<evidence type="ECO:0000259" key="2">
    <source>
        <dbReference type="Pfam" id="PF06911"/>
    </source>
</evidence>
<evidence type="ECO:0000313" key="3">
    <source>
        <dbReference type="EMBL" id="CAB3266530.1"/>
    </source>
</evidence>
<dbReference type="InterPro" id="IPR009686">
    <property type="entry name" value="Senescence/spartin_C"/>
</dbReference>
<accession>A0A6F9DU41</accession>